<protein>
    <submittedName>
        <fullName evidence="1">Uncharacterized protein</fullName>
    </submittedName>
</protein>
<evidence type="ECO:0000313" key="2">
    <source>
        <dbReference type="Proteomes" id="UP000566995"/>
    </source>
</evidence>
<proteinExistence type="predicted"/>
<dbReference type="Proteomes" id="UP000566995">
    <property type="component" value="Unassembled WGS sequence"/>
</dbReference>
<reference evidence="1 2" key="1">
    <citation type="submission" date="2020-08" db="EMBL/GenBank/DDBJ databases">
        <title>Functional genomics of gut bacteria from endangered species of beetles.</title>
        <authorList>
            <person name="Carlos-Shanley C."/>
        </authorList>
    </citation>
    <scope>NUCLEOTIDE SEQUENCE [LARGE SCALE GENOMIC DNA]</scope>
    <source>
        <strain evidence="1 2">S00179</strain>
    </source>
</reference>
<organism evidence="1 2">
    <name type="scientific">Pseudomonas nitroreducens</name>
    <dbReference type="NCBI Taxonomy" id="46680"/>
    <lineage>
        <taxon>Bacteria</taxon>
        <taxon>Pseudomonadati</taxon>
        <taxon>Pseudomonadota</taxon>
        <taxon>Gammaproteobacteria</taxon>
        <taxon>Pseudomonadales</taxon>
        <taxon>Pseudomonadaceae</taxon>
        <taxon>Pseudomonas</taxon>
    </lineage>
</organism>
<dbReference type="RefSeq" id="WP_184585868.1">
    <property type="nucleotide sequence ID" value="NZ_JACHLI010000001.1"/>
</dbReference>
<evidence type="ECO:0000313" key="1">
    <source>
        <dbReference type="EMBL" id="MBB4861613.1"/>
    </source>
</evidence>
<accession>A0A7W7KG20</accession>
<name>A0A7W7KG20_PSENT</name>
<comment type="caution">
    <text evidence="1">The sequence shown here is derived from an EMBL/GenBank/DDBJ whole genome shotgun (WGS) entry which is preliminary data.</text>
</comment>
<dbReference type="EMBL" id="JACHLI010000001">
    <property type="protein sequence ID" value="MBB4861613.1"/>
    <property type="molecule type" value="Genomic_DNA"/>
</dbReference>
<gene>
    <name evidence="1" type="ORF">HNP46_000424</name>
</gene>
<sequence>MDKLPDYLALAVAVAVGLAAGAAYEDSTKSISLETLKIDRLLGTPAQAHPLTPIPATARRLASGLIETHPEFRLACRALARQLAHRDSTEALPGEWKNAVSSDCDTQPYWVRVDPKILETPDEAE</sequence>
<dbReference type="AlphaFoldDB" id="A0A7W7KG20"/>